<accession>A0ABR0TZX6</accession>
<dbReference type="PANTHER" id="PTHR33872:SF2">
    <property type="entry name" value="DNA POLYMERASE EPSILON CATALYTIC SUBUNIT A"/>
    <property type="match status" value="1"/>
</dbReference>
<dbReference type="PANTHER" id="PTHR33872">
    <property type="entry name" value="DNA POLYMERASE EPSILON CATALYTIC SUBUNIT A"/>
    <property type="match status" value="1"/>
</dbReference>
<evidence type="ECO:0000256" key="1">
    <source>
        <dbReference type="SAM" id="MobiDB-lite"/>
    </source>
</evidence>
<feature type="region of interest" description="Disordered" evidence="1">
    <location>
        <begin position="132"/>
        <end position="151"/>
    </location>
</feature>
<proteinExistence type="predicted"/>
<dbReference type="Proteomes" id="UP001318860">
    <property type="component" value="Unassembled WGS sequence"/>
</dbReference>
<comment type="caution">
    <text evidence="2">The sequence shown here is derived from an EMBL/GenBank/DDBJ whole genome shotgun (WGS) entry which is preliminary data.</text>
</comment>
<organism evidence="2 3">
    <name type="scientific">Rehmannia glutinosa</name>
    <name type="common">Chinese foxglove</name>
    <dbReference type="NCBI Taxonomy" id="99300"/>
    <lineage>
        <taxon>Eukaryota</taxon>
        <taxon>Viridiplantae</taxon>
        <taxon>Streptophyta</taxon>
        <taxon>Embryophyta</taxon>
        <taxon>Tracheophyta</taxon>
        <taxon>Spermatophyta</taxon>
        <taxon>Magnoliopsida</taxon>
        <taxon>eudicotyledons</taxon>
        <taxon>Gunneridae</taxon>
        <taxon>Pentapetalae</taxon>
        <taxon>asterids</taxon>
        <taxon>lamiids</taxon>
        <taxon>Lamiales</taxon>
        <taxon>Orobanchaceae</taxon>
        <taxon>Rehmannieae</taxon>
        <taxon>Rehmannia</taxon>
    </lineage>
</organism>
<evidence type="ECO:0000313" key="3">
    <source>
        <dbReference type="Proteomes" id="UP001318860"/>
    </source>
</evidence>
<protein>
    <submittedName>
        <fullName evidence="2">Uncharacterized protein</fullName>
    </submittedName>
</protein>
<reference evidence="2 3" key="1">
    <citation type="journal article" date="2021" name="Comput. Struct. Biotechnol. J.">
        <title>De novo genome assembly of the potent medicinal plant Rehmannia glutinosa using nanopore technology.</title>
        <authorList>
            <person name="Ma L."/>
            <person name="Dong C."/>
            <person name="Song C."/>
            <person name="Wang X."/>
            <person name="Zheng X."/>
            <person name="Niu Y."/>
            <person name="Chen S."/>
            <person name="Feng W."/>
        </authorList>
    </citation>
    <scope>NUCLEOTIDE SEQUENCE [LARGE SCALE GENOMIC DNA]</scope>
    <source>
        <strain evidence="2">DH-2019</strain>
    </source>
</reference>
<gene>
    <name evidence="2" type="ORF">DH2020_008075</name>
</gene>
<name>A0ABR0TZX6_REHGL</name>
<sequence length="151" mass="16874">MGVAHTGVLRDSFGPCWDSHVSDPNVVKFRRNKSLTRDGIDAFWKSKKDKEEEHLKDISLLSPRSQVFNFFFLIFIPTTKILFEGGVDSETGLEKIIQKNGWWVSSNSAFLNEPPVIASDGTQQRYASQFHVTRTDGSSSNTPHGRTGVSA</sequence>
<keyword evidence="3" id="KW-1185">Reference proteome</keyword>
<evidence type="ECO:0000313" key="2">
    <source>
        <dbReference type="EMBL" id="KAK6115806.1"/>
    </source>
</evidence>
<dbReference type="EMBL" id="JABTTQ020003506">
    <property type="protein sequence ID" value="KAK6115806.1"/>
    <property type="molecule type" value="Genomic_DNA"/>
</dbReference>